<dbReference type="PRINTS" id="PR00886">
    <property type="entry name" value="HIGHMOBLTY12"/>
</dbReference>
<dbReference type="InterPro" id="IPR009071">
    <property type="entry name" value="HMG_box_dom"/>
</dbReference>
<feature type="region of interest" description="Disordered" evidence="2">
    <location>
        <begin position="1"/>
        <end position="32"/>
    </location>
</feature>
<organism evidence="4">
    <name type="scientific">viral metagenome</name>
    <dbReference type="NCBI Taxonomy" id="1070528"/>
    <lineage>
        <taxon>unclassified sequences</taxon>
        <taxon>metagenomes</taxon>
        <taxon>organismal metagenomes</taxon>
    </lineage>
</organism>
<dbReference type="FunFam" id="1.10.30.10:FF:000016">
    <property type="entry name" value="FACT complex subunit SSRP1"/>
    <property type="match status" value="1"/>
</dbReference>
<keyword evidence="1" id="KW-0238">DNA-binding</keyword>
<sequence>MSEEKVEEIIKPKPTVGKKTRKKKDPSKPKRSMSAYMYFANAIRPVIKEEQPELTFVELTRAVAAKWGSVSDEEKAPYIAMAAKDKERYQAEKAALAETQ</sequence>
<dbReference type="EMBL" id="MN739204">
    <property type="protein sequence ID" value="QHS93435.1"/>
    <property type="molecule type" value="Genomic_DNA"/>
</dbReference>
<evidence type="ECO:0000256" key="2">
    <source>
        <dbReference type="SAM" id="MobiDB-lite"/>
    </source>
</evidence>
<reference evidence="4" key="1">
    <citation type="journal article" date="2020" name="Nature">
        <title>Giant virus diversity and host interactions through global metagenomics.</title>
        <authorList>
            <person name="Schulz F."/>
            <person name="Roux S."/>
            <person name="Paez-Espino D."/>
            <person name="Jungbluth S."/>
            <person name="Walsh D.A."/>
            <person name="Denef V.J."/>
            <person name="McMahon K.D."/>
            <person name="Konstantinidis K.T."/>
            <person name="Eloe-Fadrosh E.A."/>
            <person name="Kyrpides N.C."/>
            <person name="Woyke T."/>
        </authorList>
    </citation>
    <scope>NUCLEOTIDE SEQUENCE</scope>
    <source>
        <strain evidence="4">GVMAG-M-3300017989-17</strain>
    </source>
</reference>
<evidence type="ECO:0000259" key="3">
    <source>
        <dbReference type="PROSITE" id="PS50118"/>
    </source>
</evidence>
<dbReference type="SMART" id="SM00398">
    <property type="entry name" value="HMG"/>
    <property type="match status" value="1"/>
</dbReference>
<accession>A0A6C0BM28</accession>
<feature type="compositionally biased region" description="Basic residues" evidence="2">
    <location>
        <begin position="16"/>
        <end position="31"/>
    </location>
</feature>
<proteinExistence type="predicted"/>
<dbReference type="PANTHER" id="PTHR48112">
    <property type="entry name" value="HIGH MOBILITY GROUP PROTEIN DSP1"/>
    <property type="match status" value="1"/>
</dbReference>
<dbReference type="InterPro" id="IPR036910">
    <property type="entry name" value="HMG_box_dom_sf"/>
</dbReference>
<dbReference type="InterPro" id="IPR050342">
    <property type="entry name" value="HMGB"/>
</dbReference>
<dbReference type="SUPFAM" id="SSF47095">
    <property type="entry name" value="HMG-box"/>
    <property type="match status" value="1"/>
</dbReference>
<protein>
    <recommendedName>
        <fullName evidence="3">HMG box domain-containing protein</fullName>
    </recommendedName>
</protein>
<dbReference type="PROSITE" id="PS50118">
    <property type="entry name" value="HMG_BOX_2"/>
    <property type="match status" value="1"/>
</dbReference>
<evidence type="ECO:0000313" key="4">
    <source>
        <dbReference type="EMBL" id="QHS93435.1"/>
    </source>
</evidence>
<dbReference type="GO" id="GO:0003677">
    <property type="term" value="F:DNA binding"/>
    <property type="evidence" value="ECO:0007669"/>
    <property type="project" value="UniProtKB-KW"/>
</dbReference>
<dbReference type="PANTHER" id="PTHR48112:SF22">
    <property type="entry name" value="MITOCHONDRIAL TRANSCRIPTION FACTOR A, ISOFORM B"/>
    <property type="match status" value="1"/>
</dbReference>
<feature type="domain" description="HMG box" evidence="3">
    <location>
        <begin position="29"/>
        <end position="97"/>
    </location>
</feature>
<dbReference type="Pfam" id="PF00505">
    <property type="entry name" value="HMG_box"/>
    <property type="match status" value="1"/>
</dbReference>
<name>A0A6C0BM28_9ZZZZ</name>
<dbReference type="AlphaFoldDB" id="A0A6C0BM28"/>
<dbReference type="Gene3D" id="1.10.30.10">
    <property type="entry name" value="High mobility group box domain"/>
    <property type="match status" value="1"/>
</dbReference>
<evidence type="ECO:0000256" key="1">
    <source>
        <dbReference type="ARBA" id="ARBA00023125"/>
    </source>
</evidence>